<evidence type="ECO:0000313" key="1">
    <source>
        <dbReference type="EMBL" id="KAL0841910.1"/>
    </source>
</evidence>
<organism evidence="1 2">
    <name type="scientific">Loxostege sticticalis</name>
    <name type="common">Beet webworm moth</name>
    <dbReference type="NCBI Taxonomy" id="481309"/>
    <lineage>
        <taxon>Eukaryota</taxon>
        <taxon>Metazoa</taxon>
        <taxon>Ecdysozoa</taxon>
        <taxon>Arthropoda</taxon>
        <taxon>Hexapoda</taxon>
        <taxon>Insecta</taxon>
        <taxon>Pterygota</taxon>
        <taxon>Neoptera</taxon>
        <taxon>Endopterygota</taxon>
        <taxon>Lepidoptera</taxon>
        <taxon>Glossata</taxon>
        <taxon>Ditrysia</taxon>
        <taxon>Pyraloidea</taxon>
        <taxon>Crambidae</taxon>
        <taxon>Pyraustinae</taxon>
        <taxon>Loxostege</taxon>
    </lineage>
</organism>
<dbReference type="Proteomes" id="UP001549921">
    <property type="component" value="Unassembled WGS sequence"/>
</dbReference>
<feature type="non-terminal residue" evidence="1">
    <location>
        <position position="161"/>
    </location>
</feature>
<dbReference type="EMBL" id="JBEDNZ010000005">
    <property type="protein sequence ID" value="KAL0841910.1"/>
    <property type="molecule type" value="Genomic_DNA"/>
</dbReference>
<proteinExistence type="predicted"/>
<reference evidence="1 2" key="1">
    <citation type="submission" date="2024-06" db="EMBL/GenBank/DDBJ databases">
        <title>A chromosome-level genome assembly of beet webworm, Loxostege sticticalis.</title>
        <authorList>
            <person name="Zhang Y."/>
        </authorList>
    </citation>
    <scope>NUCLEOTIDE SEQUENCE [LARGE SCALE GENOMIC DNA]</scope>
    <source>
        <strain evidence="1">AQ028</strain>
        <tissue evidence="1">Male pupae</tissue>
    </source>
</reference>
<name>A0ABD0TFP7_LOXSC</name>
<gene>
    <name evidence="1" type="ORF">ABMA28_014145</name>
</gene>
<evidence type="ECO:0000313" key="2">
    <source>
        <dbReference type="Proteomes" id="UP001549921"/>
    </source>
</evidence>
<accession>A0ABD0TFP7</accession>
<comment type="caution">
    <text evidence="1">The sequence shown here is derived from an EMBL/GenBank/DDBJ whole genome shotgun (WGS) entry which is preliminary data.</text>
</comment>
<dbReference type="AlphaFoldDB" id="A0ABD0TFP7"/>
<protein>
    <submittedName>
        <fullName evidence="1">Uncharacterized protein</fullName>
    </submittedName>
</protein>
<sequence length="161" mass="18320">MLAAGSDPLEVMNALEVEFARPERIILAQLAVIRALPRISNLETAREINAFSCRVRHCLEVVRLLDMPEYASPELSNEIVGKFPTTLRSRWISFAFESERNSGRRPRMELLAEFLKLEAEMKSKYDFISESVKHETVKPVRCHVTTNEISPSSSKAKVSEK</sequence>